<accession>A0A8K0J094</accession>
<dbReference type="EMBL" id="SRPY01001246">
    <property type="protein sequence ID" value="KAG5913765.1"/>
    <property type="molecule type" value="Genomic_DNA"/>
</dbReference>
<keyword evidence="7" id="KW-0067">ATP-binding</keyword>
<keyword evidence="5" id="KW-0028">Amino-acid biosynthesis</keyword>
<proteinExistence type="predicted"/>
<keyword evidence="6" id="KW-0547">Nucleotide-binding</keyword>
<dbReference type="GO" id="GO:0004055">
    <property type="term" value="F:argininosuccinate synthase activity"/>
    <property type="evidence" value="ECO:0007669"/>
    <property type="project" value="UniProtKB-EC"/>
</dbReference>
<dbReference type="OrthoDB" id="1688907at2759"/>
<evidence type="ECO:0000313" key="11">
    <source>
        <dbReference type="Proteomes" id="UP000811619"/>
    </source>
</evidence>
<keyword evidence="11" id="KW-1185">Reference proteome</keyword>
<organism evidence="10 11">
    <name type="scientific">Claviceps africana</name>
    <dbReference type="NCBI Taxonomy" id="83212"/>
    <lineage>
        <taxon>Eukaryota</taxon>
        <taxon>Fungi</taxon>
        <taxon>Dikarya</taxon>
        <taxon>Ascomycota</taxon>
        <taxon>Pezizomycotina</taxon>
        <taxon>Sordariomycetes</taxon>
        <taxon>Hypocreomycetidae</taxon>
        <taxon>Hypocreales</taxon>
        <taxon>Clavicipitaceae</taxon>
        <taxon>Claviceps</taxon>
    </lineage>
</organism>
<name>A0A8K0J094_9HYPO</name>
<dbReference type="Pfam" id="PF20979">
    <property type="entry name" value="Arginosuc_syn_C"/>
    <property type="match status" value="1"/>
</dbReference>
<dbReference type="GO" id="GO:0005737">
    <property type="term" value="C:cytoplasm"/>
    <property type="evidence" value="ECO:0007669"/>
    <property type="project" value="TreeGrafter"/>
</dbReference>
<dbReference type="SUPFAM" id="SSF69864">
    <property type="entry name" value="Argininosuccinate synthetase, C-terminal domain"/>
    <property type="match status" value="1"/>
</dbReference>
<evidence type="ECO:0000256" key="1">
    <source>
        <dbReference type="ARBA" id="ARBA00004967"/>
    </source>
</evidence>
<evidence type="ECO:0000313" key="10">
    <source>
        <dbReference type="EMBL" id="KAG5913765.1"/>
    </source>
</evidence>
<dbReference type="InterPro" id="IPR001518">
    <property type="entry name" value="Arginosuc_synth"/>
</dbReference>
<dbReference type="InterPro" id="IPR024074">
    <property type="entry name" value="AS_cat/multimer_dom_body"/>
</dbReference>
<reference evidence="10" key="1">
    <citation type="journal article" date="2020" name="bioRxiv">
        <title>Whole genome comparisons of ergot fungi reveals the divergence and evolution of species within the genus Claviceps are the result of varying mechanisms driving genome evolution and host range expansion.</title>
        <authorList>
            <person name="Wyka S.A."/>
            <person name="Mondo S.J."/>
            <person name="Liu M."/>
            <person name="Dettman J."/>
            <person name="Nalam V."/>
            <person name="Broders K.D."/>
        </authorList>
    </citation>
    <scope>NUCLEOTIDE SEQUENCE</scope>
    <source>
        <strain evidence="10">CCC 489</strain>
    </source>
</reference>
<feature type="domain" description="Arginosuccinate synthase C-terminal" evidence="9">
    <location>
        <begin position="33"/>
        <end position="75"/>
    </location>
</feature>
<dbReference type="PANTHER" id="PTHR11587">
    <property type="entry name" value="ARGININOSUCCINATE SYNTHASE"/>
    <property type="match status" value="1"/>
</dbReference>
<evidence type="ECO:0000256" key="8">
    <source>
        <dbReference type="SAM" id="MobiDB-lite"/>
    </source>
</evidence>
<sequence>MLSFTNDSQGRNDLLDYAAEEGIPVTSTKAKPYSMDDNLAHCSYEAGMLEDPNLTSPEDMWTHTISPLKAPDTPSS</sequence>
<evidence type="ECO:0000256" key="6">
    <source>
        <dbReference type="ARBA" id="ARBA00022741"/>
    </source>
</evidence>
<protein>
    <recommendedName>
        <fullName evidence="2">argininosuccinate synthase</fullName>
        <ecNumber evidence="2">6.3.4.5</ecNumber>
    </recommendedName>
</protein>
<dbReference type="PANTHER" id="PTHR11587:SF2">
    <property type="entry name" value="ARGININOSUCCINATE SYNTHASE"/>
    <property type="match status" value="1"/>
</dbReference>
<gene>
    <name evidence="10" type="primary">ARG12</name>
    <name evidence="10" type="ORF">E4U42_000887</name>
</gene>
<dbReference type="GO" id="GO:0000053">
    <property type="term" value="P:argininosuccinate metabolic process"/>
    <property type="evidence" value="ECO:0007669"/>
    <property type="project" value="TreeGrafter"/>
</dbReference>
<dbReference type="Proteomes" id="UP000811619">
    <property type="component" value="Unassembled WGS sequence"/>
</dbReference>
<evidence type="ECO:0000256" key="4">
    <source>
        <dbReference type="ARBA" id="ARBA00022598"/>
    </source>
</evidence>
<comment type="pathway">
    <text evidence="1">Amino-acid biosynthesis; L-arginine biosynthesis; L-arginine from L-ornithine and carbamoyl phosphate: step 2/3.</text>
</comment>
<dbReference type="Gene3D" id="3.90.1260.10">
    <property type="entry name" value="Argininosuccinate synthetase, chain A, domain 2"/>
    <property type="match status" value="1"/>
</dbReference>
<dbReference type="GO" id="GO:0000050">
    <property type="term" value="P:urea cycle"/>
    <property type="evidence" value="ECO:0007669"/>
    <property type="project" value="TreeGrafter"/>
</dbReference>
<dbReference type="EC" id="6.3.4.5" evidence="2"/>
<evidence type="ECO:0000256" key="5">
    <source>
        <dbReference type="ARBA" id="ARBA00022605"/>
    </source>
</evidence>
<keyword evidence="4" id="KW-0436">Ligase</keyword>
<dbReference type="GO" id="GO:0005524">
    <property type="term" value="F:ATP binding"/>
    <property type="evidence" value="ECO:0007669"/>
    <property type="project" value="UniProtKB-KW"/>
</dbReference>
<dbReference type="UniPathway" id="UPA00068">
    <property type="reaction ID" value="UER00113"/>
</dbReference>
<dbReference type="InterPro" id="IPR048268">
    <property type="entry name" value="Arginosuc_syn_C"/>
</dbReference>
<dbReference type="AlphaFoldDB" id="A0A8K0J094"/>
<keyword evidence="3" id="KW-0055">Arginine biosynthesis</keyword>
<feature type="region of interest" description="Disordered" evidence="8">
    <location>
        <begin position="50"/>
        <end position="76"/>
    </location>
</feature>
<evidence type="ECO:0000256" key="7">
    <source>
        <dbReference type="ARBA" id="ARBA00022840"/>
    </source>
</evidence>
<dbReference type="GO" id="GO:0006526">
    <property type="term" value="P:L-arginine biosynthetic process"/>
    <property type="evidence" value="ECO:0007669"/>
    <property type="project" value="UniProtKB-UniPathway"/>
</dbReference>
<evidence type="ECO:0000256" key="3">
    <source>
        <dbReference type="ARBA" id="ARBA00022571"/>
    </source>
</evidence>
<evidence type="ECO:0000259" key="9">
    <source>
        <dbReference type="Pfam" id="PF20979"/>
    </source>
</evidence>
<comment type="caution">
    <text evidence="10">The sequence shown here is derived from an EMBL/GenBank/DDBJ whole genome shotgun (WGS) entry which is preliminary data.</text>
</comment>
<evidence type="ECO:0000256" key="2">
    <source>
        <dbReference type="ARBA" id="ARBA00012286"/>
    </source>
</evidence>